<sequence>MPLTGLCKQYKIEEKLEETVSRLIDIDRWNAGGRQCTLQAVMALPDSNDDGSVEEYESEDETEPESESGSNTDTNASDADEPRQSQDLTHSNPGGKFHRWFNWINKADLYPTKKPSAYNPASTSTISTLNNKAKTGKMTKWPLFKAPILWKDEHNKFGLRPLVLARKHGLNEKEKKPRRRIICAGPAGLQPLVLVEKHKKRWGWPSWDSFGHEKVDEMSKSNPLPRPSVQAESRKTVILRSRLPVPGGRTGGQPVAVGVKKRPLLARRTTSDRVTF</sequence>
<evidence type="ECO:0000256" key="1">
    <source>
        <dbReference type="SAM" id="MobiDB-lite"/>
    </source>
</evidence>
<accession>A0A1V6Q845</accession>
<feature type="compositionally biased region" description="Acidic residues" evidence="1">
    <location>
        <begin position="47"/>
        <end position="66"/>
    </location>
</feature>
<comment type="caution">
    <text evidence="2">The sequence shown here is derived from an EMBL/GenBank/DDBJ whole genome shotgun (WGS) entry which is preliminary data.</text>
</comment>
<proteinExistence type="predicted"/>
<organism evidence="2 3">
    <name type="scientific">Penicillium antarcticum</name>
    <dbReference type="NCBI Taxonomy" id="416450"/>
    <lineage>
        <taxon>Eukaryota</taxon>
        <taxon>Fungi</taxon>
        <taxon>Dikarya</taxon>
        <taxon>Ascomycota</taxon>
        <taxon>Pezizomycotina</taxon>
        <taxon>Eurotiomycetes</taxon>
        <taxon>Eurotiomycetidae</taxon>
        <taxon>Eurotiales</taxon>
        <taxon>Aspergillaceae</taxon>
        <taxon>Penicillium</taxon>
    </lineage>
</organism>
<feature type="region of interest" description="Disordered" evidence="1">
    <location>
        <begin position="43"/>
        <end position="94"/>
    </location>
</feature>
<dbReference type="Proteomes" id="UP000191672">
    <property type="component" value="Unassembled WGS sequence"/>
</dbReference>
<evidence type="ECO:0000313" key="2">
    <source>
        <dbReference type="EMBL" id="OQD85404.1"/>
    </source>
</evidence>
<protein>
    <submittedName>
        <fullName evidence="2">Uncharacterized protein</fullName>
    </submittedName>
</protein>
<evidence type="ECO:0000313" key="3">
    <source>
        <dbReference type="Proteomes" id="UP000191672"/>
    </source>
</evidence>
<dbReference type="AlphaFoldDB" id="A0A1V6Q845"/>
<dbReference type="EMBL" id="MDYN01000010">
    <property type="protein sequence ID" value="OQD85404.1"/>
    <property type="molecule type" value="Genomic_DNA"/>
</dbReference>
<keyword evidence="3" id="KW-1185">Reference proteome</keyword>
<gene>
    <name evidence="2" type="ORF">PENANT_c010G11060</name>
</gene>
<name>A0A1V6Q845_9EURO</name>
<reference evidence="3" key="1">
    <citation type="journal article" date="2017" name="Nat. Microbiol.">
        <title>Global analysis of biosynthetic gene clusters reveals vast potential of secondary metabolite production in Penicillium species.</title>
        <authorList>
            <person name="Nielsen J.C."/>
            <person name="Grijseels S."/>
            <person name="Prigent S."/>
            <person name="Ji B."/>
            <person name="Dainat J."/>
            <person name="Nielsen K.F."/>
            <person name="Frisvad J.C."/>
            <person name="Workman M."/>
            <person name="Nielsen J."/>
        </authorList>
    </citation>
    <scope>NUCLEOTIDE SEQUENCE [LARGE SCALE GENOMIC DNA]</scope>
    <source>
        <strain evidence="3">IBT 31811</strain>
    </source>
</reference>